<organism evidence="4 5">
    <name type="scientific">Nonomuraea turkmeniaca</name>
    <dbReference type="NCBI Taxonomy" id="103838"/>
    <lineage>
        <taxon>Bacteria</taxon>
        <taxon>Bacillati</taxon>
        <taxon>Actinomycetota</taxon>
        <taxon>Actinomycetes</taxon>
        <taxon>Streptosporangiales</taxon>
        <taxon>Streptosporangiaceae</taxon>
        <taxon>Nonomuraea</taxon>
    </lineage>
</organism>
<dbReference type="RefSeq" id="WP_138668282.1">
    <property type="nucleotide sequence ID" value="NZ_VCKY01000079.1"/>
</dbReference>
<dbReference type="OrthoDB" id="287565at2"/>
<gene>
    <name evidence="4" type="ORF">ETD86_23350</name>
</gene>
<feature type="compositionally biased region" description="Basic and acidic residues" evidence="2">
    <location>
        <begin position="150"/>
        <end position="161"/>
    </location>
</feature>
<feature type="region of interest" description="Disordered" evidence="2">
    <location>
        <begin position="143"/>
        <end position="185"/>
    </location>
</feature>
<evidence type="ECO:0000313" key="4">
    <source>
        <dbReference type="EMBL" id="TMR17471.1"/>
    </source>
</evidence>
<accession>A0A5S4FFD3</accession>
<dbReference type="Gene3D" id="3.30.530.20">
    <property type="match status" value="1"/>
</dbReference>
<name>A0A5S4FFD3_9ACTN</name>
<evidence type="ECO:0000256" key="1">
    <source>
        <dbReference type="ARBA" id="ARBA00006817"/>
    </source>
</evidence>
<evidence type="ECO:0000256" key="2">
    <source>
        <dbReference type="SAM" id="MobiDB-lite"/>
    </source>
</evidence>
<dbReference type="InterPro" id="IPR013538">
    <property type="entry name" value="ASHA1/2-like_C"/>
</dbReference>
<evidence type="ECO:0000259" key="3">
    <source>
        <dbReference type="Pfam" id="PF08327"/>
    </source>
</evidence>
<reference evidence="4 5" key="1">
    <citation type="submission" date="2019-05" db="EMBL/GenBank/DDBJ databases">
        <title>Draft genome sequence of Nonomuraea turkmeniaca DSM 43926.</title>
        <authorList>
            <person name="Saricaoglu S."/>
            <person name="Isik K."/>
        </authorList>
    </citation>
    <scope>NUCLEOTIDE SEQUENCE [LARGE SCALE GENOMIC DNA]</scope>
    <source>
        <strain evidence="4 5">DSM 43926</strain>
    </source>
</reference>
<evidence type="ECO:0000313" key="5">
    <source>
        <dbReference type="Proteomes" id="UP000309128"/>
    </source>
</evidence>
<feature type="compositionally biased region" description="Polar residues" evidence="2">
    <location>
        <begin position="171"/>
        <end position="185"/>
    </location>
</feature>
<dbReference type="Proteomes" id="UP000309128">
    <property type="component" value="Unassembled WGS sequence"/>
</dbReference>
<dbReference type="InterPro" id="IPR023393">
    <property type="entry name" value="START-like_dom_sf"/>
</dbReference>
<keyword evidence="5" id="KW-1185">Reference proteome</keyword>
<proteinExistence type="inferred from homology"/>
<dbReference type="SUPFAM" id="SSF55961">
    <property type="entry name" value="Bet v1-like"/>
    <property type="match status" value="1"/>
</dbReference>
<comment type="caution">
    <text evidence="4">The sequence shown here is derived from an EMBL/GenBank/DDBJ whole genome shotgun (WGS) entry which is preliminary data.</text>
</comment>
<protein>
    <submittedName>
        <fullName evidence="4">SRPBCC domain-containing protein</fullName>
    </submittedName>
</protein>
<comment type="similarity">
    <text evidence="1">Belongs to the AHA1 family.</text>
</comment>
<feature type="domain" description="Activator of Hsp90 ATPase homologue 1/2-like C-terminal" evidence="3">
    <location>
        <begin position="19"/>
        <end position="138"/>
    </location>
</feature>
<dbReference type="AlphaFoldDB" id="A0A5S4FFD3"/>
<dbReference type="Pfam" id="PF08327">
    <property type="entry name" value="AHSA1"/>
    <property type="match status" value="1"/>
</dbReference>
<dbReference type="EMBL" id="VCKY01000079">
    <property type="protein sequence ID" value="TMR17471.1"/>
    <property type="molecule type" value="Genomic_DNA"/>
</dbReference>
<sequence length="185" mass="20655">MMQVSEKQDYTATISVDRTPQEAFEAITNVRGWWSQGVEGVTDQVGGEFVHRYQDVHRCRVRVTELVPGQKVAWHILDNYFNFIDDQTEWKDTKVVFEISAKDGGAEVHFTHVGLVPQYECYDVCTNAWAGYINGSLRNLINTGTGQPNPKEDGNAPEHQHAATVQRAKRSPQTSDLAGTEASSA</sequence>
<dbReference type="CDD" id="cd07814">
    <property type="entry name" value="SRPBCC_CalC_Aha1-like"/>
    <property type="match status" value="1"/>
</dbReference>